<feature type="domain" description="NurA" evidence="1">
    <location>
        <begin position="54"/>
        <end position="339"/>
    </location>
</feature>
<comment type="caution">
    <text evidence="2">The sequence shown here is derived from an EMBL/GenBank/DDBJ whole genome shotgun (WGS) entry which is preliminary data.</text>
</comment>
<dbReference type="SMART" id="SM00933">
    <property type="entry name" value="NurA"/>
    <property type="match status" value="1"/>
</dbReference>
<evidence type="ECO:0000313" key="2">
    <source>
        <dbReference type="EMBL" id="HFX13329.1"/>
    </source>
</evidence>
<accession>A0A7C3MJU2</accession>
<name>A0A7C3MJU2_DICTH</name>
<dbReference type="EMBL" id="DTIN01000014">
    <property type="protein sequence ID" value="HFX13329.1"/>
    <property type="molecule type" value="Genomic_DNA"/>
</dbReference>
<gene>
    <name evidence="2" type="ORF">ENW00_04100</name>
</gene>
<dbReference type="InterPro" id="IPR018977">
    <property type="entry name" value="NurA_domain"/>
</dbReference>
<sequence length="370" mass="43202">MPEFISLFIEELNRKKEKINNLFFKKDIKDRSFFVNFVETLWHKIPENLQSNGHKIFAIDASQRTLSFSLGPYLLLTQGLAIGTEGYEKATISLDPIPASISENQLAWIRDLIMQKIETELALKIIEEIKPPFILFIDGSIISRLSYLLRYINLIEEEPYKDLALNVLNTTIELILKSKNKNIELISISKSSRNTFFFQILSIDHPELKEELPYTPIDAEFLNILSWEPGYSTPLLIGAEMGLGHNQIELIEKDPNLQTLLKDIPAFITFYVRLIPRDQILRIDIPNYLIEDSTTLLEVNFHWEKDVNIDNILAILRENCINSQIYQTPLYLVDNIVRIKKTPDLERYIMILKKEFPDILELDRSQRRFF</sequence>
<reference evidence="2" key="1">
    <citation type="journal article" date="2020" name="mSystems">
        <title>Genome- and Community-Level Interaction Insights into Carbon Utilization and Element Cycling Functions of Hydrothermarchaeota in Hydrothermal Sediment.</title>
        <authorList>
            <person name="Zhou Z."/>
            <person name="Liu Y."/>
            <person name="Xu W."/>
            <person name="Pan J."/>
            <person name="Luo Z.H."/>
            <person name="Li M."/>
        </authorList>
    </citation>
    <scope>NUCLEOTIDE SEQUENCE [LARGE SCALE GENOMIC DNA]</scope>
    <source>
        <strain evidence="2">SpSt-81</strain>
    </source>
</reference>
<dbReference type="AlphaFoldDB" id="A0A7C3MJU2"/>
<dbReference type="Pfam" id="PF09376">
    <property type="entry name" value="NurA"/>
    <property type="match status" value="1"/>
</dbReference>
<proteinExistence type="predicted"/>
<protein>
    <submittedName>
        <fullName evidence="2">DNA double-strand break repair nuclease NurA</fullName>
    </submittedName>
</protein>
<organism evidence="2">
    <name type="scientific">Dictyoglomus thermophilum</name>
    <dbReference type="NCBI Taxonomy" id="14"/>
    <lineage>
        <taxon>Bacteria</taxon>
        <taxon>Pseudomonadati</taxon>
        <taxon>Dictyoglomota</taxon>
        <taxon>Dictyoglomia</taxon>
        <taxon>Dictyoglomales</taxon>
        <taxon>Dictyoglomaceae</taxon>
        <taxon>Dictyoglomus</taxon>
    </lineage>
</organism>
<evidence type="ECO:0000259" key="1">
    <source>
        <dbReference type="SMART" id="SM00933"/>
    </source>
</evidence>